<accession>A0A2M4DBF0</accession>
<feature type="chain" id="PRO_5014824555" evidence="1">
    <location>
        <begin position="24"/>
        <end position="111"/>
    </location>
</feature>
<name>A0A2M4DBF0_ANODA</name>
<reference evidence="2" key="1">
    <citation type="submission" date="2018-01" db="EMBL/GenBank/DDBJ databases">
        <title>An insight into the sialome of Amazonian anophelines.</title>
        <authorList>
            <person name="Ribeiro J.M."/>
            <person name="Scarpassa V."/>
            <person name="Calvo E."/>
        </authorList>
    </citation>
    <scope>NUCLEOTIDE SEQUENCE</scope>
</reference>
<keyword evidence="1" id="KW-0732">Signal</keyword>
<organism evidence="2">
    <name type="scientific">Anopheles darlingi</name>
    <name type="common">Mosquito</name>
    <dbReference type="NCBI Taxonomy" id="43151"/>
    <lineage>
        <taxon>Eukaryota</taxon>
        <taxon>Metazoa</taxon>
        <taxon>Ecdysozoa</taxon>
        <taxon>Arthropoda</taxon>
        <taxon>Hexapoda</taxon>
        <taxon>Insecta</taxon>
        <taxon>Pterygota</taxon>
        <taxon>Neoptera</taxon>
        <taxon>Endopterygota</taxon>
        <taxon>Diptera</taxon>
        <taxon>Nematocera</taxon>
        <taxon>Culicoidea</taxon>
        <taxon>Culicidae</taxon>
        <taxon>Anophelinae</taxon>
        <taxon>Anopheles</taxon>
    </lineage>
</organism>
<sequence length="111" mass="12901">MTTWPVSWGCSRFIFLFPLPSRASVLHLQLVVVAVCRGRCFLFPQCGPQFPAKFILNFFKPDVSTLIRQRRLNQIVQQTRIDVDAISFCCNQSRKCTYEFLVEVFVQKDAH</sequence>
<proteinExistence type="predicted"/>
<dbReference type="AlphaFoldDB" id="A0A2M4DBF0"/>
<protein>
    <submittedName>
        <fullName evidence="2">Putative secreted protein</fullName>
    </submittedName>
</protein>
<feature type="signal peptide" evidence="1">
    <location>
        <begin position="1"/>
        <end position="23"/>
    </location>
</feature>
<evidence type="ECO:0000313" key="2">
    <source>
        <dbReference type="EMBL" id="MBW74418.1"/>
    </source>
</evidence>
<dbReference type="EMBL" id="GGFL01010240">
    <property type="protein sequence ID" value="MBW74418.1"/>
    <property type="molecule type" value="Transcribed_RNA"/>
</dbReference>
<evidence type="ECO:0000256" key="1">
    <source>
        <dbReference type="SAM" id="SignalP"/>
    </source>
</evidence>